<comment type="caution">
    <text evidence="3">The sequence shown here is derived from an EMBL/GenBank/DDBJ whole genome shotgun (WGS) entry which is preliminary data.</text>
</comment>
<comment type="similarity">
    <text evidence="1">Belongs to the WrbA family.</text>
</comment>
<gene>
    <name evidence="3" type="ORF">P691DRAFT_714470</name>
</gene>
<feature type="domain" description="Flavodoxin-like" evidence="2">
    <location>
        <begin position="6"/>
        <end position="197"/>
    </location>
</feature>
<dbReference type="NCBIfam" id="TIGR01755">
    <property type="entry name" value="flav_wrbA"/>
    <property type="match status" value="1"/>
</dbReference>
<dbReference type="FunFam" id="3.40.50.360:FF:000001">
    <property type="entry name" value="NAD(P)H dehydrogenase (Quinone) FQR1-like"/>
    <property type="match status" value="1"/>
</dbReference>
<dbReference type="Proteomes" id="UP000807342">
    <property type="component" value="Unassembled WGS sequence"/>
</dbReference>
<dbReference type="OrthoDB" id="504689at2759"/>
<dbReference type="Gene3D" id="3.40.50.360">
    <property type="match status" value="1"/>
</dbReference>
<dbReference type="PROSITE" id="PS50902">
    <property type="entry name" value="FLAVODOXIN_LIKE"/>
    <property type="match status" value="1"/>
</dbReference>
<organism evidence="3 4">
    <name type="scientific">Macrolepiota fuliginosa MF-IS2</name>
    <dbReference type="NCBI Taxonomy" id="1400762"/>
    <lineage>
        <taxon>Eukaryota</taxon>
        <taxon>Fungi</taxon>
        <taxon>Dikarya</taxon>
        <taxon>Basidiomycota</taxon>
        <taxon>Agaricomycotina</taxon>
        <taxon>Agaricomycetes</taxon>
        <taxon>Agaricomycetidae</taxon>
        <taxon>Agaricales</taxon>
        <taxon>Agaricineae</taxon>
        <taxon>Agaricaceae</taxon>
        <taxon>Macrolepiota</taxon>
    </lineage>
</organism>
<evidence type="ECO:0000256" key="1">
    <source>
        <dbReference type="ARBA" id="ARBA00006961"/>
    </source>
</evidence>
<dbReference type="Pfam" id="PF03358">
    <property type="entry name" value="FMN_red"/>
    <property type="match status" value="1"/>
</dbReference>
<name>A0A9P5X0F4_9AGAR</name>
<evidence type="ECO:0000259" key="2">
    <source>
        <dbReference type="PROSITE" id="PS50902"/>
    </source>
</evidence>
<dbReference type="PANTHER" id="PTHR30546:SF23">
    <property type="entry name" value="FLAVOPROTEIN-LIKE PROTEIN YCP4-RELATED"/>
    <property type="match status" value="1"/>
</dbReference>
<dbReference type="GO" id="GO:0010181">
    <property type="term" value="F:FMN binding"/>
    <property type="evidence" value="ECO:0007669"/>
    <property type="project" value="InterPro"/>
</dbReference>
<dbReference type="GO" id="GO:0016020">
    <property type="term" value="C:membrane"/>
    <property type="evidence" value="ECO:0007669"/>
    <property type="project" value="TreeGrafter"/>
</dbReference>
<dbReference type="AlphaFoldDB" id="A0A9P5X0F4"/>
<dbReference type="EMBL" id="MU151648">
    <property type="protein sequence ID" value="KAF9442354.1"/>
    <property type="molecule type" value="Genomic_DNA"/>
</dbReference>
<dbReference type="GO" id="GO:0003955">
    <property type="term" value="F:NAD(P)H dehydrogenase (quinone) activity"/>
    <property type="evidence" value="ECO:0007669"/>
    <property type="project" value="InterPro"/>
</dbReference>
<dbReference type="InterPro" id="IPR029039">
    <property type="entry name" value="Flavoprotein-like_sf"/>
</dbReference>
<keyword evidence="4" id="KW-1185">Reference proteome</keyword>
<dbReference type="PANTHER" id="PTHR30546">
    <property type="entry name" value="FLAVODOXIN-RELATED PROTEIN WRBA-RELATED"/>
    <property type="match status" value="1"/>
</dbReference>
<dbReference type="InterPro" id="IPR010089">
    <property type="entry name" value="Flavoprotein_WrbA-like"/>
</dbReference>
<dbReference type="InterPro" id="IPR008254">
    <property type="entry name" value="Flavodoxin/NO_synth"/>
</dbReference>
<accession>A0A9P5X0F4</accession>
<reference evidence="3" key="1">
    <citation type="submission" date="2020-11" db="EMBL/GenBank/DDBJ databases">
        <authorList>
            <consortium name="DOE Joint Genome Institute"/>
            <person name="Ahrendt S."/>
            <person name="Riley R."/>
            <person name="Andreopoulos W."/>
            <person name="Labutti K."/>
            <person name="Pangilinan J."/>
            <person name="Ruiz-Duenas F.J."/>
            <person name="Barrasa J.M."/>
            <person name="Sanchez-Garcia M."/>
            <person name="Camarero S."/>
            <person name="Miyauchi S."/>
            <person name="Serrano A."/>
            <person name="Linde D."/>
            <person name="Babiker R."/>
            <person name="Drula E."/>
            <person name="Ayuso-Fernandez I."/>
            <person name="Pacheco R."/>
            <person name="Padilla G."/>
            <person name="Ferreira P."/>
            <person name="Barriuso J."/>
            <person name="Kellner H."/>
            <person name="Castanera R."/>
            <person name="Alfaro M."/>
            <person name="Ramirez L."/>
            <person name="Pisabarro A.G."/>
            <person name="Kuo A."/>
            <person name="Tritt A."/>
            <person name="Lipzen A."/>
            <person name="He G."/>
            <person name="Yan M."/>
            <person name="Ng V."/>
            <person name="Cullen D."/>
            <person name="Martin F."/>
            <person name="Rosso M.-N."/>
            <person name="Henrissat B."/>
            <person name="Hibbett D."/>
            <person name="Martinez A.T."/>
            <person name="Grigoriev I.V."/>
        </authorList>
    </citation>
    <scope>NUCLEOTIDE SEQUENCE</scope>
    <source>
        <strain evidence="3">MF-IS2</strain>
    </source>
</reference>
<evidence type="ECO:0000313" key="3">
    <source>
        <dbReference type="EMBL" id="KAF9442354.1"/>
    </source>
</evidence>
<dbReference type="NCBIfam" id="NF002999">
    <property type="entry name" value="PRK03767.1"/>
    <property type="match status" value="1"/>
</dbReference>
<sequence>MSRPRVAIIIYSLYNHIAELAEAEKHGIEAAGGQATIYQVKETLPTEVLAKVHEPPNRMQYNYPVASNATLTDHDAYLFGIPTRYGNMSAQFKTFWDATGGLWASGKLAGKFAGVFVSTGGLGGGQEETGYTLMTTLVHHGIVFVPFGYSHAFGDLANVQEVHGGSPWGAGVVAGADGSRRPSHLELGMGEKQGKAFYQLVSRVRFV</sequence>
<evidence type="ECO:0000313" key="4">
    <source>
        <dbReference type="Proteomes" id="UP000807342"/>
    </source>
</evidence>
<dbReference type="SUPFAM" id="SSF52218">
    <property type="entry name" value="Flavoproteins"/>
    <property type="match status" value="1"/>
</dbReference>
<protein>
    <submittedName>
        <fullName evidence="3">Benzoquinone reductase</fullName>
    </submittedName>
</protein>
<proteinExistence type="inferred from homology"/>
<dbReference type="InterPro" id="IPR005025">
    <property type="entry name" value="FMN_Rdtase-like_dom"/>
</dbReference>